<dbReference type="Proteomes" id="UP000002058">
    <property type="component" value="Unassembled WGS sequence"/>
</dbReference>
<protein>
    <recommendedName>
        <fullName evidence="2">DUF7492 domain-containing protein</fullName>
    </recommendedName>
</protein>
<proteinExistence type="predicted"/>
<evidence type="ECO:0000313" key="4">
    <source>
        <dbReference type="Proteomes" id="UP000002058"/>
    </source>
</evidence>
<dbReference type="InParanoid" id="C4JJA1"/>
<dbReference type="OrthoDB" id="64281at2759"/>
<evidence type="ECO:0000313" key="3">
    <source>
        <dbReference type="EMBL" id="EEP76859.1"/>
    </source>
</evidence>
<dbReference type="InterPro" id="IPR055915">
    <property type="entry name" value="DUF7492"/>
</dbReference>
<accession>C4JJA1</accession>
<dbReference type="VEuPathDB" id="FungiDB:UREG_01708"/>
<feature type="chain" id="PRO_5002937900" description="DUF7492 domain-containing protein" evidence="1">
    <location>
        <begin position="23"/>
        <end position="388"/>
    </location>
</feature>
<feature type="signal peptide" evidence="1">
    <location>
        <begin position="1"/>
        <end position="22"/>
    </location>
</feature>
<dbReference type="AlphaFoldDB" id="C4JJA1"/>
<dbReference type="Pfam" id="PF24320">
    <property type="entry name" value="DUF7492"/>
    <property type="match status" value="1"/>
</dbReference>
<keyword evidence="1" id="KW-0732">Signal</keyword>
<dbReference type="GeneID" id="8438757"/>
<organism evidence="3 4">
    <name type="scientific">Uncinocarpus reesii (strain UAMH 1704)</name>
    <dbReference type="NCBI Taxonomy" id="336963"/>
    <lineage>
        <taxon>Eukaryota</taxon>
        <taxon>Fungi</taxon>
        <taxon>Dikarya</taxon>
        <taxon>Ascomycota</taxon>
        <taxon>Pezizomycotina</taxon>
        <taxon>Eurotiomycetes</taxon>
        <taxon>Eurotiomycetidae</taxon>
        <taxon>Onygenales</taxon>
        <taxon>Onygenaceae</taxon>
        <taxon>Uncinocarpus</taxon>
    </lineage>
</organism>
<dbReference type="eggNOG" id="ENOG502SABV">
    <property type="taxonomic scope" value="Eukaryota"/>
</dbReference>
<dbReference type="HOGENOM" id="CLU_019095_0_1_1"/>
<sequence length="388" mass="42206">MFTAKALMAFLFSVSMTPLVAGHSWVEQLMNIAPNGTFVGDPGYPRGNIRRGTPEFNDPAMTYLLPPNTRPAGSGLQPGDNICKETQRKLEQTQGSPRLKASPGAAIALRFQENGHVTLPDAQPGKPKNRGYVYVYGTTDPRPDDKILSIHKVWNSAGTGGDRRGMLLSRQNFDDGRCYQINDKPISKLRQAKFPHEANQLMGADMWCQQDIALPQNVPVGKPYTLYWVWDWPTAPSVDPGLPKGKLEIYTTCMDIDIIEKPLSNKLAIAQGGEGYVKGQPLNNAALPSQLAQLNNAMVIPTAASTGFRTAAVQLTKSAPNSSGVKPTASSTMASAAVITIIPPFKNSTTPLNYEQNSKAPGGTTPVPTQTMAQFRFRRDGVELRRRA</sequence>
<dbReference type="KEGG" id="ure:UREG_01708"/>
<keyword evidence="4" id="KW-1185">Reference proteome</keyword>
<reference evidence="4" key="1">
    <citation type="journal article" date="2009" name="Genome Res.">
        <title>Comparative genomic analyses of the human fungal pathogens Coccidioides and their relatives.</title>
        <authorList>
            <person name="Sharpton T.J."/>
            <person name="Stajich J.E."/>
            <person name="Rounsley S.D."/>
            <person name="Gardner M.J."/>
            <person name="Wortman J.R."/>
            <person name="Jordar V.S."/>
            <person name="Maiti R."/>
            <person name="Kodira C.D."/>
            <person name="Neafsey D.E."/>
            <person name="Zeng Q."/>
            <person name="Hung C.-Y."/>
            <person name="McMahan C."/>
            <person name="Muszewska A."/>
            <person name="Grynberg M."/>
            <person name="Mandel M.A."/>
            <person name="Kellner E.M."/>
            <person name="Barker B.M."/>
            <person name="Galgiani J.N."/>
            <person name="Orbach M.J."/>
            <person name="Kirkland T.N."/>
            <person name="Cole G.T."/>
            <person name="Henn M.R."/>
            <person name="Birren B.W."/>
            <person name="Taylor J.W."/>
        </authorList>
    </citation>
    <scope>NUCLEOTIDE SEQUENCE [LARGE SCALE GENOMIC DNA]</scope>
    <source>
        <strain evidence="4">UAMH 1704</strain>
    </source>
</reference>
<dbReference type="EMBL" id="CH476615">
    <property type="protein sequence ID" value="EEP76859.1"/>
    <property type="molecule type" value="Genomic_DNA"/>
</dbReference>
<name>C4JJA1_UNCRE</name>
<dbReference type="OMA" id="DKMCKDT"/>
<evidence type="ECO:0000256" key="1">
    <source>
        <dbReference type="SAM" id="SignalP"/>
    </source>
</evidence>
<dbReference type="RefSeq" id="XP_002542192.1">
    <property type="nucleotide sequence ID" value="XM_002542146.1"/>
</dbReference>
<feature type="domain" description="DUF7492" evidence="2">
    <location>
        <begin position="21"/>
        <end position="287"/>
    </location>
</feature>
<gene>
    <name evidence="3" type="ORF">UREG_01708</name>
</gene>
<evidence type="ECO:0000259" key="2">
    <source>
        <dbReference type="Pfam" id="PF24320"/>
    </source>
</evidence>